<proteinExistence type="predicted"/>
<evidence type="ECO:0000313" key="2">
    <source>
        <dbReference type="Proteomes" id="UP000257109"/>
    </source>
</evidence>
<accession>A0A371FRN1</accession>
<gene>
    <name evidence="1" type="ORF">CR513_38386</name>
</gene>
<comment type="caution">
    <text evidence="1">The sequence shown here is derived from an EMBL/GenBank/DDBJ whole genome shotgun (WGS) entry which is preliminary data.</text>
</comment>
<organism evidence="1 2">
    <name type="scientific">Mucuna pruriens</name>
    <name type="common">Velvet bean</name>
    <name type="synonym">Dolichos pruriens</name>
    <dbReference type="NCBI Taxonomy" id="157652"/>
    <lineage>
        <taxon>Eukaryota</taxon>
        <taxon>Viridiplantae</taxon>
        <taxon>Streptophyta</taxon>
        <taxon>Embryophyta</taxon>
        <taxon>Tracheophyta</taxon>
        <taxon>Spermatophyta</taxon>
        <taxon>Magnoliopsida</taxon>
        <taxon>eudicotyledons</taxon>
        <taxon>Gunneridae</taxon>
        <taxon>Pentapetalae</taxon>
        <taxon>rosids</taxon>
        <taxon>fabids</taxon>
        <taxon>Fabales</taxon>
        <taxon>Fabaceae</taxon>
        <taxon>Papilionoideae</taxon>
        <taxon>50 kb inversion clade</taxon>
        <taxon>NPAAA clade</taxon>
        <taxon>indigoferoid/millettioid clade</taxon>
        <taxon>Phaseoleae</taxon>
        <taxon>Mucuna</taxon>
    </lineage>
</organism>
<keyword evidence="2" id="KW-1185">Reference proteome</keyword>
<feature type="non-terminal residue" evidence="1">
    <location>
        <position position="1"/>
    </location>
</feature>
<reference evidence="1" key="1">
    <citation type="submission" date="2018-05" db="EMBL/GenBank/DDBJ databases">
        <title>Draft genome of Mucuna pruriens seed.</title>
        <authorList>
            <person name="Nnadi N.E."/>
            <person name="Vos R."/>
            <person name="Hasami M.H."/>
            <person name="Devisetty U.K."/>
            <person name="Aguiy J.C."/>
        </authorList>
    </citation>
    <scope>NUCLEOTIDE SEQUENCE [LARGE SCALE GENOMIC DNA]</scope>
    <source>
        <strain evidence="1">JCA_2017</strain>
    </source>
</reference>
<dbReference type="AlphaFoldDB" id="A0A371FRN1"/>
<dbReference type="Proteomes" id="UP000257109">
    <property type="component" value="Unassembled WGS sequence"/>
</dbReference>
<name>A0A371FRN1_MUCPR</name>
<sequence>MKESEAIKNYSDKLLDTTNKRFETLIISLGTKDIFKITLAKVIHALQVQEQRRLMREEGITDGAFQVKFHNSGGKTQEQRVG</sequence>
<dbReference type="STRING" id="157652.A0A371FRN1"/>
<evidence type="ECO:0000313" key="1">
    <source>
        <dbReference type="EMBL" id="RDX80989.1"/>
    </source>
</evidence>
<protein>
    <submittedName>
        <fullName evidence="1">Uncharacterized protein</fullName>
    </submittedName>
</protein>
<dbReference type="EMBL" id="QJKJ01008042">
    <property type="protein sequence ID" value="RDX80989.1"/>
    <property type="molecule type" value="Genomic_DNA"/>
</dbReference>